<evidence type="ECO:0000313" key="8">
    <source>
        <dbReference type="EMBL" id="WZN66334.1"/>
    </source>
</evidence>
<dbReference type="AlphaFoldDB" id="A0AAX4PL41"/>
<keyword evidence="2 6" id="KW-0812">Transmembrane</keyword>
<keyword evidence="9" id="KW-1185">Reference proteome</keyword>
<feature type="transmembrane region" description="Helical" evidence="6">
    <location>
        <begin position="231"/>
        <end position="250"/>
    </location>
</feature>
<dbReference type="InterPro" id="IPR004853">
    <property type="entry name" value="Sugar_P_trans_dom"/>
</dbReference>
<gene>
    <name evidence="8" type="ORF">HKI87_15g78990</name>
</gene>
<feature type="transmembrane region" description="Helical" evidence="6">
    <location>
        <begin position="296"/>
        <end position="317"/>
    </location>
</feature>
<feature type="domain" description="Sugar phosphate transporter" evidence="7">
    <location>
        <begin position="88"/>
        <end position="411"/>
    </location>
</feature>
<evidence type="ECO:0000256" key="4">
    <source>
        <dbReference type="ARBA" id="ARBA00023136"/>
    </source>
</evidence>
<feature type="transmembrane region" description="Helical" evidence="6">
    <location>
        <begin position="118"/>
        <end position="140"/>
    </location>
</feature>
<evidence type="ECO:0000256" key="3">
    <source>
        <dbReference type="ARBA" id="ARBA00022989"/>
    </source>
</evidence>
<evidence type="ECO:0000313" key="9">
    <source>
        <dbReference type="Proteomes" id="UP001472866"/>
    </source>
</evidence>
<evidence type="ECO:0000256" key="6">
    <source>
        <dbReference type="SAM" id="Phobius"/>
    </source>
</evidence>
<dbReference type="Pfam" id="PF03151">
    <property type="entry name" value="TPT"/>
    <property type="match status" value="1"/>
</dbReference>
<feature type="transmembrane region" description="Helical" evidence="6">
    <location>
        <begin position="85"/>
        <end position="106"/>
    </location>
</feature>
<evidence type="ECO:0000256" key="1">
    <source>
        <dbReference type="ARBA" id="ARBA00004141"/>
    </source>
</evidence>
<feature type="transmembrane region" description="Helical" evidence="6">
    <location>
        <begin position="367"/>
        <end position="388"/>
    </location>
</feature>
<feature type="transmembrane region" description="Helical" evidence="6">
    <location>
        <begin position="337"/>
        <end position="360"/>
    </location>
</feature>
<feature type="transmembrane region" description="Helical" evidence="6">
    <location>
        <begin position="394"/>
        <end position="411"/>
    </location>
</feature>
<evidence type="ECO:0000256" key="2">
    <source>
        <dbReference type="ARBA" id="ARBA00022692"/>
    </source>
</evidence>
<feature type="transmembrane region" description="Helical" evidence="6">
    <location>
        <begin position="256"/>
        <end position="275"/>
    </location>
</feature>
<sequence>MVQSDLSNLVAKELDGKTSAVFENGRLGTPSKPPPREEKADKAASRIQQAFQFYKEDRERSRIDRVNRGLISIGSPGLDKNSTQFKVKVVGLVACWYTLSTALTVFNKAIYGAEHGKFPAPLLVTGSGMLLQFFLCRIYFLCHHLFVLRESPGVAFSKSDPNAHTDDQSERSWSTWAKRFAPVSFMTGLDYGASNLSFVYITLSFYTMCKSSSPLFLLIFAFLLRLEQPSFQLTGIMGIIMTGVMMSVFGEVKFNAFGFFLVMLAAFLSGWRWGYVQLLLQKGSWFGKGKNLQNSVITLYNMTPLMSGIVLFFSVVIERPWRLVGNSAYFSTGGDALMTTFFIVFSGTVAFLMVLAEFVLVAETSAVTFTVAGALKELLTIGAGVVLFGDEISAVNGAGLCVLILGVFLYNRYKIKKMAREAAGGEGGGKRVVELDTLDSLEDAALLGGRLPSSGDAVFSLGDSEDDED</sequence>
<name>A0AAX4PL41_9CHLO</name>
<proteinExistence type="predicted"/>
<dbReference type="Proteomes" id="UP001472866">
    <property type="component" value="Chromosome 15"/>
</dbReference>
<dbReference type="PANTHER" id="PTHR11132">
    <property type="entry name" value="SOLUTE CARRIER FAMILY 35"/>
    <property type="match status" value="1"/>
</dbReference>
<dbReference type="GO" id="GO:0016020">
    <property type="term" value="C:membrane"/>
    <property type="evidence" value="ECO:0007669"/>
    <property type="project" value="UniProtKB-SubCell"/>
</dbReference>
<keyword evidence="3 6" id="KW-1133">Transmembrane helix</keyword>
<organism evidence="8 9">
    <name type="scientific">Chloropicon roscoffensis</name>
    <dbReference type="NCBI Taxonomy" id="1461544"/>
    <lineage>
        <taxon>Eukaryota</taxon>
        <taxon>Viridiplantae</taxon>
        <taxon>Chlorophyta</taxon>
        <taxon>Chloropicophyceae</taxon>
        <taxon>Chloropicales</taxon>
        <taxon>Chloropicaceae</taxon>
        <taxon>Chloropicon</taxon>
    </lineage>
</organism>
<reference evidence="8 9" key="1">
    <citation type="submission" date="2024-03" db="EMBL/GenBank/DDBJ databases">
        <title>Complete genome sequence of the green alga Chloropicon roscoffensis RCC1871.</title>
        <authorList>
            <person name="Lemieux C."/>
            <person name="Pombert J.-F."/>
            <person name="Otis C."/>
            <person name="Turmel M."/>
        </authorList>
    </citation>
    <scope>NUCLEOTIDE SEQUENCE [LARGE SCALE GENOMIC DNA]</scope>
    <source>
        <strain evidence="8 9">RCC1871</strain>
    </source>
</reference>
<evidence type="ECO:0000256" key="5">
    <source>
        <dbReference type="SAM" id="MobiDB-lite"/>
    </source>
</evidence>
<feature type="region of interest" description="Disordered" evidence="5">
    <location>
        <begin position="21"/>
        <end position="41"/>
    </location>
</feature>
<accession>A0AAX4PL41</accession>
<keyword evidence="4 6" id="KW-0472">Membrane</keyword>
<evidence type="ECO:0000259" key="7">
    <source>
        <dbReference type="Pfam" id="PF03151"/>
    </source>
</evidence>
<protein>
    <submittedName>
        <fullName evidence="8">Sugar phosphate/phosphate translocator</fullName>
    </submittedName>
</protein>
<dbReference type="EMBL" id="CP151515">
    <property type="protein sequence ID" value="WZN66334.1"/>
    <property type="molecule type" value="Genomic_DNA"/>
</dbReference>
<comment type="subcellular location">
    <subcellularLocation>
        <location evidence="1">Membrane</location>
        <topology evidence="1">Multi-pass membrane protein</topology>
    </subcellularLocation>
</comment>
<feature type="region of interest" description="Disordered" evidence="5">
    <location>
        <begin position="448"/>
        <end position="469"/>
    </location>
</feature>
<dbReference type="InterPro" id="IPR050186">
    <property type="entry name" value="TPT_transporter"/>
</dbReference>
<feature type="transmembrane region" description="Helical" evidence="6">
    <location>
        <begin position="198"/>
        <end position="224"/>
    </location>
</feature>